<dbReference type="EMBL" id="LKAM01000004">
    <property type="protein sequence ID" value="KUM48954.1"/>
    <property type="molecule type" value="Genomic_DNA"/>
</dbReference>
<gene>
    <name evidence="1" type="ORF">ABT39_MTgene4290</name>
</gene>
<organism evidence="1">
    <name type="scientific">Picea glauca</name>
    <name type="common">White spruce</name>
    <name type="synonym">Pinus glauca</name>
    <dbReference type="NCBI Taxonomy" id="3330"/>
    <lineage>
        <taxon>Eukaryota</taxon>
        <taxon>Viridiplantae</taxon>
        <taxon>Streptophyta</taxon>
        <taxon>Embryophyta</taxon>
        <taxon>Tracheophyta</taxon>
        <taxon>Spermatophyta</taxon>
        <taxon>Pinopsida</taxon>
        <taxon>Pinidae</taxon>
        <taxon>Conifers I</taxon>
        <taxon>Pinales</taxon>
        <taxon>Pinaceae</taxon>
        <taxon>Picea</taxon>
    </lineage>
</organism>
<comment type="caution">
    <text evidence="1">The sequence shown here is derived from an EMBL/GenBank/DDBJ whole genome shotgun (WGS) entry which is preliminary data.</text>
</comment>
<protein>
    <submittedName>
        <fullName evidence="1">Uncharacterized protein</fullName>
    </submittedName>
</protein>
<evidence type="ECO:0000313" key="1">
    <source>
        <dbReference type="EMBL" id="KUM48954.1"/>
    </source>
</evidence>
<keyword evidence="1" id="KW-0496">Mitochondrion</keyword>
<dbReference type="AlphaFoldDB" id="A0A101M112"/>
<name>A0A101M112_PICGL</name>
<proteinExistence type="predicted"/>
<accession>A0A101M112</accession>
<geneLocation type="mitochondrion" evidence="1"/>
<reference evidence="1" key="1">
    <citation type="journal article" date="2015" name="Genome Biol. Evol.">
        <title>Organellar Genomes of White Spruce (Picea glauca): Assembly and Annotation.</title>
        <authorList>
            <person name="Jackman S.D."/>
            <person name="Warren R.L."/>
            <person name="Gibb E.A."/>
            <person name="Vandervalk B.P."/>
            <person name="Mohamadi H."/>
            <person name="Chu J."/>
            <person name="Raymond A."/>
            <person name="Pleasance S."/>
            <person name="Coope R."/>
            <person name="Wildung M.R."/>
            <person name="Ritland C.E."/>
            <person name="Bousquet J."/>
            <person name="Jones S.J."/>
            <person name="Bohlmann J."/>
            <person name="Birol I."/>
        </authorList>
    </citation>
    <scope>NUCLEOTIDE SEQUENCE [LARGE SCALE GENOMIC DNA]</scope>
    <source>
        <tissue evidence="1">Flushing bud</tissue>
    </source>
</reference>
<sequence>MGFLCSRTCLIEPANGSICRPETHCIYRSDPLQSMIPKMTIGWVEYGRSAPISLVKLTSRDADYSQLPIELHSSLSKLGSAQPSYYFRSAQPKHQREELALPNPITSELAQFELD</sequence>